<evidence type="ECO:0000313" key="2">
    <source>
        <dbReference type="Proteomes" id="UP001220022"/>
    </source>
</evidence>
<dbReference type="RefSeq" id="WP_275817323.1">
    <property type="nucleotide sequence ID" value="NZ_BAAANM010000007.1"/>
</dbReference>
<reference evidence="1 2" key="1">
    <citation type="submission" date="2023-03" db="EMBL/GenBank/DDBJ databases">
        <title>Draft genome sequence of type strain Streptomyces ferralitis JCM 14344.</title>
        <authorList>
            <person name="Klaysubun C."/>
            <person name="Duangmal K."/>
        </authorList>
    </citation>
    <scope>NUCLEOTIDE SEQUENCE [LARGE SCALE GENOMIC DNA]</scope>
    <source>
        <strain evidence="1 2">JCM 14344</strain>
    </source>
</reference>
<evidence type="ECO:0000313" key="1">
    <source>
        <dbReference type="EMBL" id="MDF2258370.1"/>
    </source>
</evidence>
<proteinExistence type="predicted"/>
<comment type="caution">
    <text evidence="1">The sequence shown here is derived from an EMBL/GenBank/DDBJ whole genome shotgun (WGS) entry which is preliminary data.</text>
</comment>
<organism evidence="1 2">
    <name type="scientific">Streptantibioticus ferralitis</name>
    <dbReference type="NCBI Taxonomy" id="236510"/>
    <lineage>
        <taxon>Bacteria</taxon>
        <taxon>Bacillati</taxon>
        <taxon>Actinomycetota</taxon>
        <taxon>Actinomycetes</taxon>
        <taxon>Kitasatosporales</taxon>
        <taxon>Streptomycetaceae</taxon>
        <taxon>Streptantibioticus</taxon>
    </lineage>
</organism>
<name>A0ABT5Z3G0_9ACTN</name>
<keyword evidence="2" id="KW-1185">Reference proteome</keyword>
<accession>A0ABT5Z3G0</accession>
<protein>
    <submittedName>
        <fullName evidence="1">Uncharacterized protein</fullName>
    </submittedName>
</protein>
<dbReference type="EMBL" id="JARHTQ010000015">
    <property type="protein sequence ID" value="MDF2258370.1"/>
    <property type="molecule type" value="Genomic_DNA"/>
</dbReference>
<sequence length="43" mass="4554">MAGAITMLCIAVFIYALGHTNGRKAGRADNLARAVASLLTKHR</sequence>
<dbReference type="Proteomes" id="UP001220022">
    <property type="component" value="Unassembled WGS sequence"/>
</dbReference>
<gene>
    <name evidence="1" type="ORF">P2L57_22405</name>
</gene>